<dbReference type="GO" id="GO:0006508">
    <property type="term" value="P:proteolysis"/>
    <property type="evidence" value="ECO:0007669"/>
    <property type="project" value="InterPro"/>
</dbReference>
<dbReference type="InterPro" id="IPR011765">
    <property type="entry name" value="Pept_M16_N"/>
</dbReference>
<dbReference type="InterPro" id="IPR007863">
    <property type="entry name" value="Peptidase_M16_C"/>
</dbReference>
<gene>
    <name evidence="5" type="ORF">GQ588_05955</name>
</gene>
<dbReference type="InterPro" id="IPR011249">
    <property type="entry name" value="Metalloenz_LuxS/M16"/>
</dbReference>
<proteinExistence type="inferred from homology"/>
<dbReference type="AlphaFoldDB" id="A0A857DJ78"/>
<comment type="similarity">
    <text evidence="1 2">Belongs to the peptidase M16 family.</text>
</comment>
<dbReference type="InterPro" id="IPR001431">
    <property type="entry name" value="Pept_M16_Zn_BS"/>
</dbReference>
<evidence type="ECO:0000259" key="3">
    <source>
        <dbReference type="Pfam" id="PF00675"/>
    </source>
</evidence>
<reference evidence="5 6" key="1">
    <citation type="submission" date="2019-12" db="EMBL/GenBank/DDBJ databases">
        <title>Sequence classification of anaerobic respiratory reductive dehalogenases: First we see many, then we see few.</title>
        <authorList>
            <person name="Molenda O."/>
            <person name="Puentes Jacome L.A."/>
            <person name="Cao X."/>
            <person name="Nesbo C.L."/>
            <person name="Tang S."/>
            <person name="Morson N."/>
            <person name="Patron J."/>
            <person name="Lomheim L."/>
            <person name="Wishart D.S."/>
            <person name="Edwards E.A."/>
        </authorList>
    </citation>
    <scope>NUCLEOTIDE SEQUENCE [LARGE SCALE GENOMIC DNA]</scope>
    <source>
        <strain evidence="5 6">12DCA</strain>
    </source>
</reference>
<name>A0A857DJ78_9FIRM</name>
<evidence type="ECO:0000313" key="6">
    <source>
        <dbReference type="Proteomes" id="UP000430508"/>
    </source>
</evidence>
<evidence type="ECO:0000259" key="4">
    <source>
        <dbReference type="Pfam" id="PF05193"/>
    </source>
</evidence>
<dbReference type="Pfam" id="PF05193">
    <property type="entry name" value="Peptidase_M16_C"/>
    <property type="match status" value="1"/>
</dbReference>
<organism evidence="5 6">
    <name type="scientific">Dehalobacter restrictus</name>
    <dbReference type="NCBI Taxonomy" id="55583"/>
    <lineage>
        <taxon>Bacteria</taxon>
        <taxon>Bacillati</taxon>
        <taxon>Bacillota</taxon>
        <taxon>Clostridia</taxon>
        <taxon>Eubacteriales</taxon>
        <taxon>Desulfitobacteriaceae</taxon>
        <taxon>Dehalobacter</taxon>
    </lineage>
</organism>
<dbReference type="Proteomes" id="UP000430508">
    <property type="component" value="Chromosome"/>
</dbReference>
<dbReference type="Gene3D" id="3.30.830.10">
    <property type="entry name" value="Metalloenzyme, LuxS/M16 peptidase-like"/>
    <property type="match status" value="2"/>
</dbReference>
<evidence type="ECO:0000256" key="2">
    <source>
        <dbReference type="RuleBase" id="RU004447"/>
    </source>
</evidence>
<dbReference type="FunFam" id="3.30.830.10:FF:000008">
    <property type="entry name" value="Mitochondrial-processing peptidase subunit beta"/>
    <property type="match status" value="1"/>
</dbReference>
<sequence>MHRKHVLPNGVRIITEEIDYVRSVAIGIWVGTGSRNETEGYEGISHFIEHMFFKGTVKRSARQLAESLEAVGGQINAFTTKELTCYYAKVLDEDISLAIDVLSDMFFNSLFDPKEMDKEKNVVIEEIKMYQDSPDELIHDLFSQYVWHKDPLGKPILGIEETIHGLSSEKVRHYLETHYTPDQVVIAVAGKIKHEDIIRQLAMFGDFQRQRTDSIKENPQGTTFRKTMGKDTEQMHLIVGVPGLGQDHEDIYVMHVINSILGGGLSSRLFQEIREQRGLAYSVYSYHSTYADTGLFAVYAGTSPGNTDEVIKCILDELNKLKREGLTEEELMKTKAQIKGNLYLGLESVSSRMSRLGKTELSFGEVKTPEEAVEKLEKVTTADITRVMERLWQKDKISILTLGQKDYHSDIEKLVDEAFA</sequence>
<dbReference type="GO" id="GO:0004222">
    <property type="term" value="F:metalloendopeptidase activity"/>
    <property type="evidence" value="ECO:0007669"/>
    <property type="project" value="InterPro"/>
</dbReference>
<feature type="domain" description="Peptidase M16 C-terminal" evidence="4">
    <location>
        <begin position="166"/>
        <end position="337"/>
    </location>
</feature>
<dbReference type="Pfam" id="PF00675">
    <property type="entry name" value="Peptidase_M16"/>
    <property type="match status" value="1"/>
</dbReference>
<feature type="domain" description="Peptidase M16 N-terminal" evidence="3">
    <location>
        <begin position="12"/>
        <end position="158"/>
    </location>
</feature>
<protein>
    <submittedName>
        <fullName evidence="5">Insulinase family protein</fullName>
    </submittedName>
</protein>
<dbReference type="PROSITE" id="PS00143">
    <property type="entry name" value="INSULINASE"/>
    <property type="match status" value="1"/>
</dbReference>
<evidence type="ECO:0000256" key="1">
    <source>
        <dbReference type="ARBA" id="ARBA00007261"/>
    </source>
</evidence>
<dbReference type="EMBL" id="CP046996">
    <property type="protein sequence ID" value="QHA00226.1"/>
    <property type="molecule type" value="Genomic_DNA"/>
</dbReference>
<dbReference type="GO" id="GO:0046872">
    <property type="term" value="F:metal ion binding"/>
    <property type="evidence" value="ECO:0007669"/>
    <property type="project" value="InterPro"/>
</dbReference>
<dbReference type="RefSeq" id="WP_019226878.1">
    <property type="nucleotide sequence ID" value="NZ_CP046996.1"/>
</dbReference>
<evidence type="ECO:0000313" key="5">
    <source>
        <dbReference type="EMBL" id="QHA00226.1"/>
    </source>
</evidence>
<accession>A0A857DJ78</accession>
<dbReference type="SUPFAM" id="SSF63411">
    <property type="entry name" value="LuxS/MPP-like metallohydrolase"/>
    <property type="match status" value="2"/>
</dbReference>
<dbReference type="PANTHER" id="PTHR11851:SF49">
    <property type="entry name" value="MITOCHONDRIAL-PROCESSING PEPTIDASE SUBUNIT ALPHA"/>
    <property type="match status" value="1"/>
</dbReference>
<dbReference type="PANTHER" id="PTHR11851">
    <property type="entry name" value="METALLOPROTEASE"/>
    <property type="match status" value="1"/>
</dbReference>
<dbReference type="InterPro" id="IPR050361">
    <property type="entry name" value="MPP/UQCRC_Complex"/>
</dbReference>